<comment type="similarity">
    <text evidence="1">Belongs to the NAD(P)-dependent epimerase/dehydratase family.</text>
</comment>
<dbReference type="GeneID" id="24798239"/>
<sequence length="308" mass="34669">MILVTGGAGFIGSHVVDRLISEGHDVRVIDNLSSGDESFLNRDAEFIKGDLRNYHVAEMALKDVEEVWHIAANPDVRVSSQRPEEIYENNILATYNLLEAMRKRGVDRIIFTSTSTVYGEAEKIPTPEDYPTVPISVYGASKLAGEAMIASYCHTFDMKSWVFRFANVIGRRSRHGVIYDFIMKLKRNPKELEILGNGEQNKSYIYIDDCISAMFHAVRNADETVNIFNIGSEDQIKVRRIAEIVCEEMGLNPVFRFTGGERGWKGDVPVMLLAIERLKSLGWTPEYGSEEAVRKTVQDLLNEGVING</sequence>
<dbReference type="RefSeq" id="WP_048092606.1">
    <property type="nucleotide sequence ID" value="NZ_CP009552.1"/>
</dbReference>
<dbReference type="CDD" id="cd05234">
    <property type="entry name" value="UDP_G4E_2_SDR_e"/>
    <property type="match status" value="1"/>
</dbReference>
<dbReference type="PANTHER" id="PTHR43000">
    <property type="entry name" value="DTDP-D-GLUCOSE 4,6-DEHYDRATASE-RELATED"/>
    <property type="match status" value="1"/>
</dbReference>
<dbReference type="InterPro" id="IPR001509">
    <property type="entry name" value="Epimerase_deHydtase"/>
</dbReference>
<evidence type="ECO:0000256" key="1">
    <source>
        <dbReference type="ARBA" id="ARBA00007637"/>
    </source>
</evidence>
<evidence type="ECO:0000313" key="3">
    <source>
        <dbReference type="EMBL" id="AIY90693.1"/>
    </source>
</evidence>
<dbReference type="Pfam" id="PF01370">
    <property type="entry name" value="Epimerase"/>
    <property type="match status" value="1"/>
</dbReference>
<dbReference type="SUPFAM" id="SSF51735">
    <property type="entry name" value="NAD(P)-binding Rossmann-fold domains"/>
    <property type="match status" value="1"/>
</dbReference>
<protein>
    <submittedName>
        <fullName evidence="3">UDP-glucose 4-epimerase</fullName>
    </submittedName>
</protein>
<dbReference type="Gene3D" id="3.40.50.720">
    <property type="entry name" value="NAD(P)-binding Rossmann-like Domain"/>
    <property type="match status" value="1"/>
</dbReference>
<gene>
    <name evidence="3" type="ORF">GACE_1662</name>
</gene>
<dbReference type="eggNOG" id="arCOG01369">
    <property type="taxonomic scope" value="Archaea"/>
</dbReference>
<evidence type="ECO:0000259" key="2">
    <source>
        <dbReference type="Pfam" id="PF01370"/>
    </source>
</evidence>
<dbReference type="Proteomes" id="UP000030624">
    <property type="component" value="Chromosome"/>
</dbReference>
<dbReference type="Gene3D" id="3.90.25.10">
    <property type="entry name" value="UDP-galactose 4-epimerase, domain 1"/>
    <property type="match status" value="1"/>
</dbReference>
<dbReference type="HOGENOM" id="CLU_007383_1_7_2"/>
<name>A0A0A7GFR6_GEOAI</name>
<organism evidence="3 4">
    <name type="scientific">Geoglobus acetivorans</name>
    <dbReference type="NCBI Taxonomy" id="565033"/>
    <lineage>
        <taxon>Archaea</taxon>
        <taxon>Methanobacteriati</taxon>
        <taxon>Methanobacteriota</taxon>
        <taxon>Archaeoglobi</taxon>
        <taxon>Archaeoglobales</taxon>
        <taxon>Archaeoglobaceae</taxon>
        <taxon>Geoglobus</taxon>
    </lineage>
</organism>
<proteinExistence type="inferred from homology"/>
<dbReference type="STRING" id="565033.GACE_1662"/>
<dbReference type="KEGG" id="gac:GACE_1662"/>
<reference evidence="3 4" key="1">
    <citation type="journal article" date="2015" name="Appl. Environ. Microbiol.">
        <title>The Geoglobus acetivorans genome: Fe(III) reduction, acetate utilization, autotrophic growth, and degradation of aromatic compounds in a hyperthermophilic archaeon.</title>
        <authorList>
            <person name="Mardanov A.V."/>
            <person name="Slododkina G.B."/>
            <person name="Slobodkin A.I."/>
            <person name="Beletsky A.V."/>
            <person name="Gavrilov S.N."/>
            <person name="Kublanov I.V."/>
            <person name="Bonch-Osmolovskaya E.A."/>
            <person name="Skryabin K.G."/>
            <person name="Ravin N.V."/>
        </authorList>
    </citation>
    <scope>NUCLEOTIDE SEQUENCE [LARGE SCALE GENOMIC DNA]</scope>
    <source>
        <strain evidence="3 4">SBH6</strain>
    </source>
</reference>
<dbReference type="AlphaFoldDB" id="A0A0A7GFR6"/>
<dbReference type="EMBL" id="CP009552">
    <property type="protein sequence ID" value="AIY90693.1"/>
    <property type="molecule type" value="Genomic_DNA"/>
</dbReference>
<accession>A0A0A7GFR6</accession>
<dbReference type="InterPro" id="IPR036291">
    <property type="entry name" value="NAD(P)-bd_dom_sf"/>
</dbReference>
<evidence type="ECO:0000313" key="4">
    <source>
        <dbReference type="Proteomes" id="UP000030624"/>
    </source>
</evidence>
<feature type="domain" description="NAD-dependent epimerase/dehydratase" evidence="2">
    <location>
        <begin position="2"/>
        <end position="231"/>
    </location>
</feature>